<dbReference type="OrthoDB" id="3789824at2759"/>
<keyword evidence="1" id="KW-1133">Transmembrane helix</keyword>
<reference evidence="3" key="1">
    <citation type="journal article" date="2020" name="Stud. Mycol.">
        <title>101 Dothideomycetes genomes: a test case for predicting lifestyles and emergence of pathogens.</title>
        <authorList>
            <person name="Haridas S."/>
            <person name="Albert R."/>
            <person name="Binder M."/>
            <person name="Bloem J."/>
            <person name="Labutti K."/>
            <person name="Salamov A."/>
            <person name="Andreopoulos B."/>
            <person name="Baker S."/>
            <person name="Barry K."/>
            <person name="Bills G."/>
            <person name="Bluhm B."/>
            <person name="Cannon C."/>
            <person name="Castanera R."/>
            <person name="Culley D."/>
            <person name="Daum C."/>
            <person name="Ezra D."/>
            <person name="Gonzalez J."/>
            <person name="Henrissat B."/>
            <person name="Kuo A."/>
            <person name="Liang C."/>
            <person name="Lipzen A."/>
            <person name="Lutzoni F."/>
            <person name="Magnuson J."/>
            <person name="Mondo S."/>
            <person name="Nolan M."/>
            <person name="Ohm R."/>
            <person name="Pangilinan J."/>
            <person name="Park H.-J."/>
            <person name="Ramirez L."/>
            <person name="Alfaro M."/>
            <person name="Sun H."/>
            <person name="Tritt A."/>
            <person name="Yoshinaga Y."/>
            <person name="Zwiers L.-H."/>
            <person name="Turgeon B."/>
            <person name="Goodwin S."/>
            <person name="Spatafora J."/>
            <person name="Crous P."/>
            <person name="Grigoriev I."/>
        </authorList>
    </citation>
    <scope>NUCLEOTIDE SEQUENCE</scope>
    <source>
        <strain evidence="3">CBS 107.79</strain>
    </source>
</reference>
<gene>
    <name evidence="3" type="ORF">BU23DRAFT_603488</name>
</gene>
<evidence type="ECO:0000259" key="2">
    <source>
        <dbReference type="Pfam" id="PF06985"/>
    </source>
</evidence>
<dbReference type="PANTHER" id="PTHR33112">
    <property type="entry name" value="DOMAIN PROTEIN, PUTATIVE-RELATED"/>
    <property type="match status" value="1"/>
</dbReference>
<name>A0A6A5UMX1_9PLEO</name>
<proteinExistence type="predicted"/>
<keyword evidence="4" id="KW-1185">Reference proteome</keyword>
<sequence>MDDVLPPLPPIWDIVRGSFEFMLELILVFAKIFLVCFIFVAVFLLVIAAIFIVIAGLLVGGCYFVEVSSKVYNWVSEWLRSITCSILTTAEVSIHQSRKNWTIAPLRLSWRSYQVLSDSRTPLLSDPVLSGEDVFFTSRLCKECLRIVQDSSLISGSRVPLVRRVEWHECTFHFQGVKSSGTCHMCRIMWFSIPTYRRIAIVSNAERASGTRNTWHKIKLNLSITKEAEAGWFARGQLFLQAFHEKDRQLKELCERIPIVEVLASESTGSTQCSTLARNWISNCRRGHEACRRSGTSSSPQGYLPRRLLYVGDQLSSALRLVETSDRSSLPAHPAYLTLSYKADKGESGLSQSLTSENKGAWQDHIDDTKLPLTIQHAIQLSRRLGIGCLWIDTMCVYQDDAGDIEQNSSNLANIYAHSVCNIVGGSAGSGDRGLFSSRPPGFLQFPCYIRFSSDKALKLVVAEDTYAHMSFKQAVDDNELSKDSAFFVERLISPRLLHFNKGSLFFECETHVASEFVPNVEFYRESRPGLLLSASRMWRTRCTNLLKPASFSVFNPVDGYRASVNALQSMTTDTPSSEQQLLLHNHWMNLAEAFWRLNATSPEKRHASITQLARHIAGTNTSLNFAYGMWRRHIIFDLMWYVGSNITQRPVPKRAPTWSWLSVETDVSKPCNAPSETEIEKSCKFSIMATLENDNIFRARGDEQRPDDAEFLAIRCRMLRGAIKSPTEAPRKQITLDTRQGDYDAVFLPDLSDLGEKREVFCAELGRWTAHDNSNRKHSFGACSAGLVLHRTLVRTSSGVTTTYERIGVFYLHWLMATSTNGEVSNIRGHAVFDKSNWQTIRVV</sequence>
<organism evidence="3 4">
    <name type="scientific">Bimuria novae-zelandiae CBS 107.79</name>
    <dbReference type="NCBI Taxonomy" id="1447943"/>
    <lineage>
        <taxon>Eukaryota</taxon>
        <taxon>Fungi</taxon>
        <taxon>Dikarya</taxon>
        <taxon>Ascomycota</taxon>
        <taxon>Pezizomycotina</taxon>
        <taxon>Dothideomycetes</taxon>
        <taxon>Pleosporomycetidae</taxon>
        <taxon>Pleosporales</taxon>
        <taxon>Massarineae</taxon>
        <taxon>Didymosphaeriaceae</taxon>
        <taxon>Bimuria</taxon>
    </lineage>
</organism>
<protein>
    <recommendedName>
        <fullName evidence="2">Heterokaryon incompatibility domain-containing protein</fullName>
    </recommendedName>
</protein>
<dbReference type="EMBL" id="ML976744">
    <property type="protein sequence ID" value="KAF1966583.1"/>
    <property type="molecule type" value="Genomic_DNA"/>
</dbReference>
<evidence type="ECO:0000313" key="3">
    <source>
        <dbReference type="EMBL" id="KAF1966583.1"/>
    </source>
</evidence>
<dbReference type="PANTHER" id="PTHR33112:SF9">
    <property type="entry name" value="HETEROKARYON INCOMPATIBILITY DOMAIN-CONTAINING PROTEIN"/>
    <property type="match status" value="1"/>
</dbReference>
<keyword evidence="1" id="KW-0472">Membrane</keyword>
<feature type="transmembrane region" description="Helical" evidence="1">
    <location>
        <begin position="26"/>
        <end position="59"/>
    </location>
</feature>
<dbReference type="InterPro" id="IPR010730">
    <property type="entry name" value="HET"/>
</dbReference>
<evidence type="ECO:0000256" key="1">
    <source>
        <dbReference type="SAM" id="Phobius"/>
    </source>
</evidence>
<dbReference type="Pfam" id="PF06985">
    <property type="entry name" value="HET"/>
    <property type="match status" value="1"/>
</dbReference>
<accession>A0A6A5UMX1</accession>
<feature type="domain" description="Heterokaryon incompatibility" evidence="2">
    <location>
        <begin position="336"/>
        <end position="440"/>
    </location>
</feature>
<keyword evidence="1" id="KW-0812">Transmembrane</keyword>
<dbReference type="AlphaFoldDB" id="A0A6A5UMX1"/>
<dbReference type="Proteomes" id="UP000800036">
    <property type="component" value="Unassembled WGS sequence"/>
</dbReference>
<evidence type="ECO:0000313" key="4">
    <source>
        <dbReference type="Proteomes" id="UP000800036"/>
    </source>
</evidence>